<feature type="compositionally biased region" description="Polar residues" evidence="1">
    <location>
        <begin position="66"/>
        <end position="79"/>
    </location>
</feature>
<dbReference type="Proteomes" id="UP000800092">
    <property type="component" value="Unassembled WGS sequence"/>
</dbReference>
<sequence>MGNIGLPEGRVAHETIQSTAEKLLSQASIPVSRIPRVSAAMPTYRSSIHDLPSPSSEARASKRTRTNTQPAQQRTSQFSEPREFRPVQRSLTSSHSRAESPQTDPHPAERAGLFDSLPIGPWTSPSNPQQQGRGGRK</sequence>
<reference evidence="2" key="1">
    <citation type="journal article" date="2020" name="Stud. Mycol.">
        <title>101 Dothideomycetes genomes: a test case for predicting lifestyles and emergence of pathogens.</title>
        <authorList>
            <person name="Haridas S."/>
            <person name="Albert R."/>
            <person name="Binder M."/>
            <person name="Bloem J."/>
            <person name="Labutti K."/>
            <person name="Salamov A."/>
            <person name="Andreopoulos B."/>
            <person name="Baker S."/>
            <person name="Barry K."/>
            <person name="Bills G."/>
            <person name="Bluhm B."/>
            <person name="Cannon C."/>
            <person name="Castanera R."/>
            <person name="Culley D."/>
            <person name="Daum C."/>
            <person name="Ezra D."/>
            <person name="Gonzalez J."/>
            <person name="Henrissat B."/>
            <person name="Kuo A."/>
            <person name="Liang C."/>
            <person name="Lipzen A."/>
            <person name="Lutzoni F."/>
            <person name="Magnuson J."/>
            <person name="Mondo S."/>
            <person name="Nolan M."/>
            <person name="Ohm R."/>
            <person name="Pangilinan J."/>
            <person name="Park H.-J."/>
            <person name="Ramirez L."/>
            <person name="Alfaro M."/>
            <person name="Sun H."/>
            <person name="Tritt A."/>
            <person name="Yoshinaga Y."/>
            <person name="Zwiers L.-H."/>
            <person name="Turgeon B."/>
            <person name="Goodwin S."/>
            <person name="Spatafora J."/>
            <person name="Crous P."/>
            <person name="Grigoriev I."/>
        </authorList>
    </citation>
    <scope>NUCLEOTIDE SEQUENCE</scope>
    <source>
        <strain evidence="2">Tuck. ex Michener</strain>
    </source>
</reference>
<keyword evidence="3" id="KW-1185">Reference proteome</keyword>
<protein>
    <submittedName>
        <fullName evidence="2">Uncharacterized protein</fullName>
    </submittedName>
</protein>
<gene>
    <name evidence="2" type="ORF">EV356DRAFT_76183</name>
</gene>
<evidence type="ECO:0000313" key="3">
    <source>
        <dbReference type="Proteomes" id="UP000800092"/>
    </source>
</evidence>
<feature type="compositionally biased region" description="Polar residues" evidence="1">
    <location>
        <begin position="89"/>
        <end position="103"/>
    </location>
</feature>
<feature type="region of interest" description="Disordered" evidence="1">
    <location>
        <begin position="43"/>
        <end position="137"/>
    </location>
</feature>
<proteinExistence type="predicted"/>
<accession>A0A6A6HFA6</accession>
<evidence type="ECO:0000313" key="2">
    <source>
        <dbReference type="EMBL" id="KAF2236203.1"/>
    </source>
</evidence>
<name>A0A6A6HFA6_VIRVR</name>
<evidence type="ECO:0000256" key="1">
    <source>
        <dbReference type="SAM" id="MobiDB-lite"/>
    </source>
</evidence>
<dbReference type="AlphaFoldDB" id="A0A6A6HFA6"/>
<dbReference type="EMBL" id="ML991786">
    <property type="protein sequence ID" value="KAF2236203.1"/>
    <property type="molecule type" value="Genomic_DNA"/>
</dbReference>
<organism evidence="2 3">
    <name type="scientific">Viridothelium virens</name>
    <name type="common">Speckled blister lichen</name>
    <name type="synonym">Trypethelium virens</name>
    <dbReference type="NCBI Taxonomy" id="1048519"/>
    <lineage>
        <taxon>Eukaryota</taxon>
        <taxon>Fungi</taxon>
        <taxon>Dikarya</taxon>
        <taxon>Ascomycota</taxon>
        <taxon>Pezizomycotina</taxon>
        <taxon>Dothideomycetes</taxon>
        <taxon>Dothideomycetes incertae sedis</taxon>
        <taxon>Trypetheliales</taxon>
        <taxon>Trypetheliaceae</taxon>
        <taxon>Viridothelium</taxon>
    </lineage>
</organism>